<evidence type="ECO:0000313" key="16">
    <source>
        <dbReference type="EMBL" id="KAE8137626.1"/>
    </source>
</evidence>
<evidence type="ECO:0000256" key="5">
    <source>
        <dbReference type="ARBA" id="ARBA00022741"/>
    </source>
</evidence>
<dbReference type="SUPFAM" id="SSF52540">
    <property type="entry name" value="P-loop containing nucleoside triphosphate hydrolases"/>
    <property type="match status" value="1"/>
</dbReference>
<feature type="region of interest" description="Disordered" evidence="14">
    <location>
        <begin position="83"/>
        <end position="109"/>
    </location>
</feature>
<evidence type="ECO:0000256" key="7">
    <source>
        <dbReference type="ARBA" id="ARBA00022845"/>
    </source>
</evidence>
<gene>
    <name evidence="16" type="ORF">BDV38DRAFT_271207</name>
</gene>
<keyword evidence="9" id="KW-0496">Mitochondrion</keyword>
<dbReference type="FunFam" id="2.40.30.10:FF:000020">
    <property type="entry name" value="Translation elongation factor EF-1"/>
    <property type="match status" value="1"/>
</dbReference>
<dbReference type="SUPFAM" id="SSF50447">
    <property type="entry name" value="Translation proteins"/>
    <property type="match status" value="1"/>
</dbReference>
<dbReference type="Pfam" id="PF00009">
    <property type="entry name" value="GTP_EFTU"/>
    <property type="match status" value="1"/>
</dbReference>
<dbReference type="PROSITE" id="PS51722">
    <property type="entry name" value="G_TR_2"/>
    <property type="match status" value="1"/>
</dbReference>
<dbReference type="InterPro" id="IPR027417">
    <property type="entry name" value="P-loop_NTPase"/>
</dbReference>
<evidence type="ECO:0000256" key="4">
    <source>
        <dbReference type="ARBA" id="ARBA00022490"/>
    </source>
</evidence>
<dbReference type="InterPro" id="IPR050100">
    <property type="entry name" value="TRAFAC_GTPase_members"/>
</dbReference>
<evidence type="ECO:0000256" key="10">
    <source>
        <dbReference type="ARBA" id="ARBA00023134"/>
    </source>
</evidence>
<proteinExistence type="inferred from homology"/>
<feature type="region of interest" description="Disordered" evidence="14">
    <location>
        <begin position="171"/>
        <end position="280"/>
    </location>
</feature>
<sequence>MSRHRVKAVAYDEDEFDDDGYDSPDPEEQEFLEQCTAEVLSQLLAGSPSMTATRDEVQEALWHYYNDVEKSVNYLRNKKAKEMKKKESASAPAAKAKVPAYPLPPNLATQETPHFSAADFFRDSPWLNVPAHRKADILIEPLYPRLGLLGGAPGSGGKVSKLAALAAARKKKEGDKASTAALAQNAEADKTPAPSAEQKGASLSLRERLAGNGKAQKPEGAQSPRPLGKLSRLGSHSPQKTPSPELIKQNGTSQVNSENVQEEITAEPLVKEEEKAQPTVNIRASPSTFASTIVGDVTRPKMTEPSPLFSASLDLMEIYGQDLTEPFDFTGPSPDDVVLNAQSSAKGFKSKQPASKLAGDKKNQTDLAGGMNNLSVAEKVTVKSKNLDVVSEYQKSKRKNAMNFAVIGHVDAGKSTLMGRLLADLKAIDQRTLDKYRREAEKIGKGSFALAWVLDQGSEERARGVTIDIATNKFETEKTVFTIVDAPGHRDFVPNMIAGASQADFAVLVIDSGTGNFESGLKGQTKEHALLVRSMGVQRIIVAVNKMDSVQWNKDRYDEIEQQVSAFLTTAGFQAKNIAFVPCSGISGDNVTKRSEDPNVSWYTGRTLIEELEATEPYSHALDKPLRMTIGDVFRGSVQNPLSISGRIDAGSLQVGDQILTMPSGETALVRSLEVDSEPSDWAVAGQNVVLNLANIDPIHLRSGDVICRASAPIANITSFTAKVLAFEHLMPSMVDVHRGRLHMPGRISRLVATLDKGSGAAIKKKPKIVGPGSVARIVVEMDHAVPLEAPTRIVLRAGGDTIAAGLLE</sequence>
<comment type="subunit">
    <text evidence="12">Component of the Dom34-Hbs1 complex, also named Pelota-HBS1L complex, composed of dom34 and hbs1.</text>
</comment>
<dbReference type="GO" id="GO:0005829">
    <property type="term" value="C:cytosol"/>
    <property type="evidence" value="ECO:0007669"/>
    <property type="project" value="GOC"/>
</dbReference>
<dbReference type="InterPro" id="IPR004161">
    <property type="entry name" value="EFTu-like_2"/>
</dbReference>
<evidence type="ECO:0000259" key="15">
    <source>
        <dbReference type="PROSITE" id="PS51722"/>
    </source>
</evidence>
<dbReference type="InterPro" id="IPR054696">
    <property type="entry name" value="GTP-eEF1A_C"/>
</dbReference>
<dbReference type="GO" id="GO:0006417">
    <property type="term" value="P:regulation of translation"/>
    <property type="evidence" value="ECO:0007669"/>
    <property type="project" value="UniProtKB-KW"/>
</dbReference>
<dbReference type="PANTHER" id="PTHR23115">
    <property type="entry name" value="TRANSLATION FACTOR"/>
    <property type="match status" value="1"/>
</dbReference>
<dbReference type="CDD" id="cd16267">
    <property type="entry name" value="HBS1-like_II"/>
    <property type="match status" value="1"/>
</dbReference>
<feature type="domain" description="Tr-type G" evidence="15">
    <location>
        <begin position="399"/>
        <end position="626"/>
    </location>
</feature>
<evidence type="ECO:0000256" key="14">
    <source>
        <dbReference type="SAM" id="MobiDB-lite"/>
    </source>
</evidence>
<evidence type="ECO:0000256" key="8">
    <source>
        <dbReference type="ARBA" id="ARBA00022917"/>
    </source>
</evidence>
<keyword evidence="10" id="KW-0342">GTP-binding</keyword>
<dbReference type="PROSITE" id="PS00301">
    <property type="entry name" value="G_TR_1"/>
    <property type="match status" value="1"/>
</dbReference>
<accession>A0A5N6SSH0</accession>
<dbReference type="InterPro" id="IPR009001">
    <property type="entry name" value="Transl_elong_EF1A/Init_IF2_C"/>
</dbReference>
<comment type="subcellular location">
    <subcellularLocation>
        <location evidence="1">Cytoplasm</location>
    </subcellularLocation>
</comment>
<dbReference type="GeneID" id="43641483"/>
<evidence type="ECO:0000256" key="11">
    <source>
        <dbReference type="ARBA" id="ARBA00049117"/>
    </source>
</evidence>
<protein>
    <recommendedName>
        <fullName evidence="13">Elongation factor 1 alpha-like protein</fullName>
    </recommendedName>
    <alternativeName>
        <fullName evidence="3">Elongation factor 1-alpha</fullName>
    </alternativeName>
</protein>
<evidence type="ECO:0000256" key="2">
    <source>
        <dbReference type="ARBA" id="ARBA00007249"/>
    </source>
</evidence>
<dbReference type="EMBL" id="ML743576">
    <property type="protein sequence ID" value="KAE8137626.1"/>
    <property type="molecule type" value="Genomic_DNA"/>
</dbReference>
<dbReference type="Gene3D" id="2.40.30.10">
    <property type="entry name" value="Translation factors"/>
    <property type="match status" value="2"/>
</dbReference>
<dbReference type="InterPro" id="IPR000795">
    <property type="entry name" value="T_Tr_GTP-bd_dom"/>
</dbReference>
<dbReference type="GO" id="GO:1990533">
    <property type="term" value="C:Dom34-Hbs1 complex"/>
    <property type="evidence" value="ECO:0007669"/>
    <property type="project" value="UniProtKB-ARBA"/>
</dbReference>
<evidence type="ECO:0000313" key="17">
    <source>
        <dbReference type="Proteomes" id="UP000325672"/>
    </source>
</evidence>
<dbReference type="Proteomes" id="UP000325672">
    <property type="component" value="Unassembled WGS sequence"/>
</dbReference>
<name>A0A5N6SSH0_ASPPS</name>
<evidence type="ECO:0000256" key="6">
    <source>
        <dbReference type="ARBA" id="ARBA00022801"/>
    </source>
</evidence>
<keyword evidence="17" id="KW-1185">Reference proteome</keyword>
<dbReference type="GO" id="GO:0003924">
    <property type="term" value="F:GTPase activity"/>
    <property type="evidence" value="ECO:0007669"/>
    <property type="project" value="InterPro"/>
</dbReference>
<dbReference type="OrthoDB" id="342024at2759"/>
<evidence type="ECO:0000256" key="12">
    <source>
        <dbReference type="ARBA" id="ARBA00063537"/>
    </source>
</evidence>
<feature type="region of interest" description="Disordered" evidence="14">
    <location>
        <begin position="1"/>
        <end position="29"/>
    </location>
</feature>
<evidence type="ECO:0000256" key="9">
    <source>
        <dbReference type="ARBA" id="ARBA00023128"/>
    </source>
</evidence>
<feature type="compositionally biased region" description="Low complexity" evidence="14">
    <location>
        <begin position="89"/>
        <end position="100"/>
    </location>
</feature>
<keyword evidence="5" id="KW-0547">Nucleotide-binding</keyword>
<dbReference type="Pfam" id="PF22594">
    <property type="entry name" value="GTP-eEF1A_C"/>
    <property type="match status" value="1"/>
</dbReference>
<evidence type="ECO:0000256" key="1">
    <source>
        <dbReference type="ARBA" id="ARBA00004496"/>
    </source>
</evidence>
<dbReference type="GO" id="GO:0005525">
    <property type="term" value="F:GTP binding"/>
    <property type="evidence" value="ECO:0007669"/>
    <property type="project" value="UniProtKB-KW"/>
</dbReference>
<dbReference type="NCBIfam" id="TIGR00231">
    <property type="entry name" value="small_GTP"/>
    <property type="match status" value="1"/>
</dbReference>
<dbReference type="AlphaFoldDB" id="A0A5N6SSH0"/>
<feature type="compositionally biased region" description="Acidic residues" evidence="14">
    <location>
        <begin position="11"/>
        <end position="29"/>
    </location>
</feature>
<dbReference type="Pfam" id="PF03144">
    <property type="entry name" value="GTP_EFTU_D2"/>
    <property type="match status" value="1"/>
</dbReference>
<reference evidence="16 17" key="1">
    <citation type="submission" date="2019-04" db="EMBL/GenBank/DDBJ databases">
        <title>Friends and foes A comparative genomics study of 23 Aspergillus species from section Flavi.</title>
        <authorList>
            <consortium name="DOE Joint Genome Institute"/>
            <person name="Kjaerbolling I."/>
            <person name="Vesth T."/>
            <person name="Frisvad J.C."/>
            <person name="Nybo J.L."/>
            <person name="Theobald S."/>
            <person name="Kildgaard S."/>
            <person name="Isbrandt T."/>
            <person name="Kuo A."/>
            <person name="Sato A."/>
            <person name="Lyhne E.K."/>
            <person name="Kogle M.E."/>
            <person name="Wiebenga A."/>
            <person name="Kun R.S."/>
            <person name="Lubbers R.J."/>
            <person name="Makela M.R."/>
            <person name="Barry K."/>
            <person name="Chovatia M."/>
            <person name="Clum A."/>
            <person name="Daum C."/>
            <person name="Haridas S."/>
            <person name="He G."/>
            <person name="LaButti K."/>
            <person name="Lipzen A."/>
            <person name="Mondo S."/>
            <person name="Riley R."/>
            <person name="Salamov A."/>
            <person name="Simmons B.A."/>
            <person name="Magnuson J.K."/>
            <person name="Henrissat B."/>
            <person name="Mortensen U.H."/>
            <person name="Larsen T.O."/>
            <person name="Devries R.P."/>
            <person name="Grigoriev I.V."/>
            <person name="Machida M."/>
            <person name="Baker S.E."/>
            <person name="Andersen M.R."/>
        </authorList>
    </citation>
    <scope>NUCLEOTIDE SEQUENCE [LARGE SCALE GENOMIC DNA]</scope>
    <source>
        <strain evidence="16 17">CBS 117625</strain>
    </source>
</reference>
<keyword evidence="4" id="KW-0963">Cytoplasm</keyword>
<dbReference type="GO" id="GO:0002184">
    <property type="term" value="P:cytoplasmic translational termination"/>
    <property type="evidence" value="ECO:0007669"/>
    <property type="project" value="UniProtKB-ARBA"/>
</dbReference>
<comment type="catalytic activity">
    <reaction evidence="11">
        <text>GTP + H2O = GDP + phosphate + H(+)</text>
        <dbReference type="Rhea" id="RHEA:19669"/>
        <dbReference type="ChEBI" id="CHEBI:15377"/>
        <dbReference type="ChEBI" id="CHEBI:15378"/>
        <dbReference type="ChEBI" id="CHEBI:37565"/>
        <dbReference type="ChEBI" id="CHEBI:43474"/>
        <dbReference type="ChEBI" id="CHEBI:58189"/>
    </reaction>
    <physiologicalReaction direction="left-to-right" evidence="11">
        <dbReference type="Rhea" id="RHEA:19670"/>
    </physiologicalReaction>
</comment>
<dbReference type="FunFam" id="3.40.50.300:FF:000204">
    <property type="entry name" value="Translation elongation factor Tu"/>
    <property type="match status" value="1"/>
</dbReference>
<dbReference type="InterPro" id="IPR031157">
    <property type="entry name" value="G_TR_CS"/>
</dbReference>
<dbReference type="InterPro" id="IPR005225">
    <property type="entry name" value="Small_GTP-bd"/>
</dbReference>
<dbReference type="SUPFAM" id="SSF50465">
    <property type="entry name" value="EF-Tu/eEF-1alpha/eIF2-gamma C-terminal domain"/>
    <property type="match status" value="1"/>
</dbReference>
<feature type="compositionally biased region" description="Polar residues" evidence="14">
    <location>
        <begin position="249"/>
        <end position="259"/>
    </location>
</feature>
<dbReference type="RefSeq" id="XP_031913689.1">
    <property type="nucleotide sequence ID" value="XM_032057273.1"/>
</dbReference>
<dbReference type="Pfam" id="PF08938">
    <property type="entry name" value="HBS1_N"/>
    <property type="match status" value="1"/>
</dbReference>
<evidence type="ECO:0000256" key="3">
    <source>
        <dbReference type="ARBA" id="ARBA00013870"/>
    </source>
</evidence>
<keyword evidence="7" id="KW-0810">Translation regulation</keyword>
<comment type="similarity">
    <text evidence="2">Belongs to the TRAFAC class translation factor GTPase superfamily. Classic translation factor GTPase family. EF-Tu/EF-1A subfamily.</text>
</comment>
<dbReference type="Gene3D" id="3.40.50.300">
    <property type="entry name" value="P-loop containing nucleotide triphosphate hydrolases"/>
    <property type="match status" value="1"/>
</dbReference>
<keyword evidence="8" id="KW-0648">Protein biosynthesis</keyword>
<dbReference type="PRINTS" id="PR00315">
    <property type="entry name" value="ELONGATNFCT"/>
</dbReference>
<dbReference type="CDD" id="cd01883">
    <property type="entry name" value="EF1_alpha"/>
    <property type="match status" value="1"/>
</dbReference>
<dbReference type="FunFam" id="2.40.30.10:FF:000070">
    <property type="entry name" value="Translation elongation factor EF-1 subunit"/>
    <property type="match status" value="1"/>
</dbReference>
<dbReference type="InterPro" id="IPR009000">
    <property type="entry name" value="Transl_B-barrel_sf"/>
</dbReference>
<keyword evidence="6" id="KW-0378">Hydrolase</keyword>
<organism evidence="16 17">
    <name type="scientific">Aspergillus pseudotamarii</name>
    <dbReference type="NCBI Taxonomy" id="132259"/>
    <lineage>
        <taxon>Eukaryota</taxon>
        <taxon>Fungi</taxon>
        <taxon>Dikarya</taxon>
        <taxon>Ascomycota</taxon>
        <taxon>Pezizomycotina</taxon>
        <taxon>Eurotiomycetes</taxon>
        <taxon>Eurotiomycetidae</taxon>
        <taxon>Eurotiales</taxon>
        <taxon>Aspergillaceae</taxon>
        <taxon>Aspergillus</taxon>
        <taxon>Aspergillus subgen. Circumdati</taxon>
    </lineage>
</organism>
<evidence type="ECO:0000256" key="13">
    <source>
        <dbReference type="ARBA" id="ARBA00074866"/>
    </source>
</evidence>
<dbReference type="InterPro" id="IPR015033">
    <property type="entry name" value="HBS1-like_N"/>
</dbReference>